<evidence type="ECO:0000313" key="3">
    <source>
        <dbReference type="Proteomes" id="UP000499080"/>
    </source>
</evidence>
<proteinExistence type="predicted"/>
<comment type="caution">
    <text evidence="1">The sequence shown here is derived from an EMBL/GenBank/DDBJ whole genome shotgun (WGS) entry which is preliminary data.</text>
</comment>
<dbReference type="Proteomes" id="UP000499080">
    <property type="component" value="Unassembled WGS sequence"/>
</dbReference>
<accession>A0A4Y2MM46</accession>
<sequence>MNLRSCRAELDADLHSKTAATLLQTKIAIWEDGDPPLDGVITGGEAWVKHANCETKWQSIQWGHMTQVLPENIGNVCKHCQQDSSIQPFFGTGRVCFWLISPFVALQQTQRGTVKLYINYDERFKTSVREN</sequence>
<reference evidence="1 3" key="1">
    <citation type="journal article" date="2019" name="Sci. Rep.">
        <title>Orb-weaving spider Araneus ventricosus genome elucidates the spidroin gene catalogue.</title>
        <authorList>
            <person name="Kono N."/>
            <person name="Nakamura H."/>
            <person name="Ohtoshi R."/>
            <person name="Moran D.A.P."/>
            <person name="Shinohara A."/>
            <person name="Yoshida Y."/>
            <person name="Fujiwara M."/>
            <person name="Mori M."/>
            <person name="Tomita M."/>
            <person name="Arakawa K."/>
        </authorList>
    </citation>
    <scope>NUCLEOTIDE SEQUENCE [LARGE SCALE GENOMIC DNA]</scope>
</reference>
<protein>
    <submittedName>
        <fullName evidence="1">Uncharacterized protein</fullName>
    </submittedName>
</protein>
<keyword evidence="3" id="KW-1185">Reference proteome</keyword>
<organism evidence="1 3">
    <name type="scientific">Araneus ventricosus</name>
    <name type="common">Orbweaver spider</name>
    <name type="synonym">Epeira ventricosa</name>
    <dbReference type="NCBI Taxonomy" id="182803"/>
    <lineage>
        <taxon>Eukaryota</taxon>
        <taxon>Metazoa</taxon>
        <taxon>Ecdysozoa</taxon>
        <taxon>Arthropoda</taxon>
        <taxon>Chelicerata</taxon>
        <taxon>Arachnida</taxon>
        <taxon>Araneae</taxon>
        <taxon>Araneomorphae</taxon>
        <taxon>Entelegynae</taxon>
        <taxon>Araneoidea</taxon>
        <taxon>Araneidae</taxon>
        <taxon>Araneus</taxon>
    </lineage>
</organism>
<dbReference type="EMBL" id="BGPR01123963">
    <property type="protein sequence ID" value="GBN28379.1"/>
    <property type="molecule type" value="Genomic_DNA"/>
</dbReference>
<evidence type="ECO:0000313" key="2">
    <source>
        <dbReference type="EMBL" id="GBN28379.1"/>
    </source>
</evidence>
<evidence type="ECO:0000313" key="1">
    <source>
        <dbReference type="EMBL" id="GBN28238.1"/>
    </source>
</evidence>
<dbReference type="EMBL" id="BGPR01123915">
    <property type="protein sequence ID" value="GBN28238.1"/>
    <property type="molecule type" value="Genomic_DNA"/>
</dbReference>
<gene>
    <name evidence="1" type="ORF">AVEN_131431_1</name>
    <name evidence="2" type="ORF">AVEN_24087_1</name>
</gene>
<dbReference type="AlphaFoldDB" id="A0A4Y2MM46"/>
<name>A0A4Y2MM46_ARAVE</name>